<feature type="compositionally biased region" description="Basic and acidic residues" evidence="1">
    <location>
        <begin position="125"/>
        <end position="141"/>
    </location>
</feature>
<feature type="compositionally biased region" description="Basic and acidic residues" evidence="1">
    <location>
        <begin position="240"/>
        <end position="255"/>
    </location>
</feature>
<keyword evidence="2" id="KW-0472">Membrane</keyword>
<feature type="compositionally biased region" description="Acidic residues" evidence="1">
    <location>
        <begin position="142"/>
        <end position="197"/>
    </location>
</feature>
<dbReference type="PANTHER" id="PTHR33700:SF4">
    <property type="entry name" value="MYB-LIKE PROTEIN X"/>
    <property type="match status" value="1"/>
</dbReference>
<feature type="region of interest" description="Disordered" evidence="1">
    <location>
        <begin position="43"/>
        <end position="271"/>
    </location>
</feature>
<feature type="compositionally biased region" description="Acidic residues" evidence="1">
    <location>
        <begin position="113"/>
        <end position="124"/>
    </location>
</feature>
<feature type="compositionally biased region" description="Basic and acidic residues" evidence="1">
    <location>
        <begin position="82"/>
        <end position="96"/>
    </location>
</feature>
<gene>
    <name evidence="3" type="ORF">CB5_LOCUS2758</name>
</gene>
<feature type="compositionally biased region" description="Polar residues" evidence="1">
    <location>
        <begin position="256"/>
        <end position="265"/>
    </location>
</feature>
<organism evidence="3">
    <name type="scientific">Ananas comosus var. bracteatus</name>
    <name type="common">red pineapple</name>
    <dbReference type="NCBI Taxonomy" id="296719"/>
    <lineage>
        <taxon>Eukaryota</taxon>
        <taxon>Viridiplantae</taxon>
        <taxon>Streptophyta</taxon>
        <taxon>Embryophyta</taxon>
        <taxon>Tracheophyta</taxon>
        <taxon>Spermatophyta</taxon>
        <taxon>Magnoliopsida</taxon>
        <taxon>Liliopsida</taxon>
        <taxon>Poales</taxon>
        <taxon>Bromeliaceae</taxon>
        <taxon>Bromelioideae</taxon>
        <taxon>Ananas</taxon>
    </lineage>
</organism>
<dbReference type="EMBL" id="LR862139">
    <property type="protein sequence ID" value="CAD1819547.1"/>
    <property type="molecule type" value="Genomic_DNA"/>
</dbReference>
<dbReference type="PANTHER" id="PTHR33700">
    <property type="entry name" value="MYB-LIKE PROTEIN X"/>
    <property type="match status" value="1"/>
</dbReference>
<evidence type="ECO:0000256" key="1">
    <source>
        <dbReference type="SAM" id="MobiDB-lite"/>
    </source>
</evidence>
<reference evidence="3" key="1">
    <citation type="submission" date="2020-07" db="EMBL/GenBank/DDBJ databases">
        <authorList>
            <person name="Lin J."/>
        </authorList>
    </citation>
    <scope>NUCLEOTIDE SEQUENCE</scope>
</reference>
<keyword evidence="2" id="KW-1133">Transmembrane helix</keyword>
<feature type="transmembrane region" description="Helical" evidence="2">
    <location>
        <begin position="20"/>
        <end position="37"/>
    </location>
</feature>
<evidence type="ECO:0000256" key="2">
    <source>
        <dbReference type="SAM" id="Phobius"/>
    </source>
</evidence>
<protein>
    <submittedName>
        <fullName evidence="3">Uncharacterized protein</fullName>
    </submittedName>
</protein>
<feature type="compositionally biased region" description="Polar residues" evidence="1">
    <location>
        <begin position="209"/>
        <end position="221"/>
    </location>
</feature>
<keyword evidence="2" id="KW-0812">Transmembrane</keyword>
<feature type="compositionally biased region" description="Basic and acidic residues" evidence="1">
    <location>
        <begin position="61"/>
        <end position="74"/>
    </location>
</feature>
<sequence length="318" mass="35772">MLRQSSSRNQRNKVLRVKHVLQMSLLVAVSFWLLYQLKHSYDKKKASVDENSATSSNLEEEQQRFVKLGRKDLPDNEEANLDEEREKEREAVKRVMEEEEEIGEGEQVRGNERDDEEREDEGEDADGRGRGEASRVAREDRDLEYEDDKSEENEEKMENGDENDEEKFVGDDDNDGDIGSTIDDDTNFGEGDGDGDGDSSLKKTVPDDNASTNGVGSNHNESIVGVPLQNQTFNLESMEEEKHVSVKREIDEENKPTPNNPSFTLEQEDFGENSTVSVAANDVRDVDVNKLVADAQLDLSTLPVIQGEVVKDEEDAAE</sequence>
<proteinExistence type="predicted"/>
<accession>A0A6V7NM37</accession>
<dbReference type="AlphaFoldDB" id="A0A6V7NM37"/>
<name>A0A6V7NM37_ANACO</name>
<evidence type="ECO:0000313" key="3">
    <source>
        <dbReference type="EMBL" id="CAD1819547.1"/>
    </source>
</evidence>